<reference evidence="9" key="1">
    <citation type="submission" date="2022-07" db="EMBL/GenBank/DDBJ databases">
        <title>Phylogenomic reconstructions and comparative analyses of Kickxellomycotina fungi.</title>
        <authorList>
            <person name="Reynolds N.K."/>
            <person name="Stajich J.E."/>
            <person name="Barry K."/>
            <person name="Grigoriev I.V."/>
            <person name="Crous P."/>
            <person name="Smith M.E."/>
        </authorList>
    </citation>
    <scope>NUCLEOTIDE SEQUENCE</scope>
    <source>
        <strain evidence="9">RSA 567</strain>
    </source>
</reference>
<evidence type="ECO:0000256" key="3">
    <source>
        <dbReference type="ARBA" id="ARBA00022552"/>
    </source>
</evidence>
<dbReference type="InterPro" id="IPR007504">
    <property type="entry name" value="H/ACA_rnp_Gar1/Naf1"/>
</dbReference>
<dbReference type="Gene3D" id="2.40.10.230">
    <property type="entry name" value="Probable tRNA pseudouridine synthase domain"/>
    <property type="match status" value="1"/>
</dbReference>
<evidence type="ECO:0000313" key="10">
    <source>
        <dbReference type="Proteomes" id="UP001151582"/>
    </source>
</evidence>
<comment type="similarity">
    <text evidence="7">Belongs to the GAR1 family.</text>
</comment>
<name>A0A9W8BDK3_9FUNG</name>
<evidence type="ECO:0000256" key="4">
    <source>
        <dbReference type="ARBA" id="ARBA00022553"/>
    </source>
</evidence>
<comment type="subcellular location">
    <subcellularLocation>
        <location evidence="7">Nucleus</location>
        <location evidence="7">Nucleolus</location>
    </subcellularLocation>
</comment>
<evidence type="ECO:0000256" key="2">
    <source>
        <dbReference type="ARBA" id="ARBA00022517"/>
    </source>
</evidence>
<dbReference type="InterPro" id="IPR038664">
    <property type="entry name" value="Gar1/Naf1_Cbf5-bd_sf"/>
</dbReference>
<proteinExistence type="inferred from homology"/>
<feature type="region of interest" description="Disordered" evidence="8">
    <location>
        <begin position="222"/>
        <end position="319"/>
    </location>
</feature>
<dbReference type="PANTHER" id="PTHR31633">
    <property type="entry name" value="H/ACA RIBONUCLEOPROTEIN COMPLEX NON-CORE SUBUNIT NAF1"/>
    <property type="match status" value="1"/>
</dbReference>
<keyword evidence="2 7" id="KW-0690">Ribosome biogenesis</keyword>
<dbReference type="GO" id="GO:0005730">
    <property type="term" value="C:nucleolus"/>
    <property type="evidence" value="ECO:0007669"/>
    <property type="project" value="UniProtKB-SubCell"/>
</dbReference>
<feature type="compositionally biased region" description="Low complexity" evidence="8">
    <location>
        <begin position="270"/>
        <end position="283"/>
    </location>
</feature>
<keyword evidence="3 7" id="KW-0698">rRNA processing</keyword>
<dbReference type="GO" id="GO:0006364">
    <property type="term" value="P:rRNA processing"/>
    <property type="evidence" value="ECO:0007669"/>
    <property type="project" value="UniProtKB-KW"/>
</dbReference>
<dbReference type="GO" id="GO:0001522">
    <property type="term" value="P:pseudouridine synthesis"/>
    <property type="evidence" value="ECO:0007669"/>
    <property type="project" value="InterPro"/>
</dbReference>
<dbReference type="GO" id="GO:0003723">
    <property type="term" value="F:RNA binding"/>
    <property type="evidence" value="ECO:0007669"/>
    <property type="project" value="UniProtKB-KW"/>
</dbReference>
<gene>
    <name evidence="9" type="ORF">H4R34_000268</name>
</gene>
<protein>
    <recommendedName>
        <fullName evidence="7">H/ACA ribonucleoprotein complex subunit</fullName>
    </recommendedName>
</protein>
<keyword evidence="10" id="KW-1185">Reference proteome</keyword>
<feature type="region of interest" description="Disordered" evidence="8">
    <location>
        <begin position="1"/>
        <end position="76"/>
    </location>
</feature>
<dbReference type="GO" id="GO:0000493">
    <property type="term" value="P:box H/ACA snoRNP assembly"/>
    <property type="evidence" value="ECO:0007669"/>
    <property type="project" value="InterPro"/>
</dbReference>
<comment type="function">
    <text evidence="7">Required for ribosome biogenesis. Part of a complex which catalyzes pseudouridylation of rRNA. This involves the isomerization of uridine such that the ribose is subsequently attached to C5, instead of the normal N1. Pseudouridine ("psi") residues may serve to stabilize the conformation of rRNAs.</text>
</comment>
<evidence type="ECO:0000256" key="7">
    <source>
        <dbReference type="RuleBase" id="RU364004"/>
    </source>
</evidence>
<evidence type="ECO:0000256" key="1">
    <source>
        <dbReference type="ARBA" id="ARBA00009801"/>
    </source>
</evidence>
<keyword evidence="5 7" id="KW-0694">RNA-binding</keyword>
<accession>A0A9W8BDK3</accession>
<dbReference type="EMBL" id="JANBQB010000006">
    <property type="protein sequence ID" value="KAJ1985011.1"/>
    <property type="molecule type" value="Genomic_DNA"/>
</dbReference>
<dbReference type="SUPFAM" id="SSF50447">
    <property type="entry name" value="Translation proteins"/>
    <property type="match status" value="1"/>
</dbReference>
<comment type="similarity">
    <text evidence="1">Belongs to the NAF1 family.</text>
</comment>
<dbReference type="AlphaFoldDB" id="A0A9W8BDK3"/>
<feature type="compositionally biased region" description="Acidic residues" evidence="8">
    <location>
        <begin position="45"/>
        <end position="56"/>
    </location>
</feature>
<dbReference type="GO" id="GO:0005732">
    <property type="term" value="C:sno(s)RNA-containing ribonucleoprotein complex"/>
    <property type="evidence" value="ECO:0007669"/>
    <property type="project" value="InterPro"/>
</dbReference>
<evidence type="ECO:0000256" key="5">
    <source>
        <dbReference type="ARBA" id="ARBA00022884"/>
    </source>
</evidence>
<evidence type="ECO:0000256" key="8">
    <source>
        <dbReference type="SAM" id="MobiDB-lite"/>
    </source>
</evidence>
<sequence length="319" mass="33962">MGQSASVVSTEPQASAATTSQTDETVPMAVESLEAIANLPPGSSDENENGDEDDGEASIKKGTHKTAANDDNALPRTENEMADPVIPEVAMAAVPEQAALNLLGSITAIVDTTVVITSDPSAAQAFAQTKTTLDFGTVLALADRTVVGGLFETFGPVVRPMFSVRFPQAADIATKGLTLGQRVYYASDLMQTVFVEPLIKEKGSDASNKFDEEVSLAEMDYSDDEQERLAKRSHAQQSQAKKQRKRPNNARRGGFPDRATQGQRPPPPDQAQAQPPASSVPASLNPFAGQSTAQIPTRPDSRVLSYDDLCFSDARPTPQ</sequence>
<keyword evidence="4" id="KW-0597">Phosphoprotein</keyword>
<dbReference type="InterPro" id="IPR040309">
    <property type="entry name" value="Naf1"/>
</dbReference>
<dbReference type="Pfam" id="PF04410">
    <property type="entry name" value="Gar1"/>
    <property type="match status" value="1"/>
</dbReference>
<dbReference type="InterPro" id="IPR009000">
    <property type="entry name" value="Transl_B-barrel_sf"/>
</dbReference>
<organism evidence="9 10">
    <name type="scientific">Dimargaris verticillata</name>
    <dbReference type="NCBI Taxonomy" id="2761393"/>
    <lineage>
        <taxon>Eukaryota</taxon>
        <taxon>Fungi</taxon>
        <taxon>Fungi incertae sedis</taxon>
        <taxon>Zoopagomycota</taxon>
        <taxon>Kickxellomycotina</taxon>
        <taxon>Dimargaritomycetes</taxon>
        <taxon>Dimargaritales</taxon>
        <taxon>Dimargaritaceae</taxon>
        <taxon>Dimargaris</taxon>
    </lineage>
</organism>
<evidence type="ECO:0000256" key="6">
    <source>
        <dbReference type="ARBA" id="ARBA00023242"/>
    </source>
</evidence>
<comment type="caution">
    <text evidence="9">The sequence shown here is derived from an EMBL/GenBank/DDBJ whole genome shotgun (WGS) entry which is preliminary data.</text>
</comment>
<dbReference type="PANTHER" id="PTHR31633:SF1">
    <property type="entry name" value="H_ACA RIBONUCLEOPROTEIN COMPLEX NON-CORE SUBUNIT NAF1"/>
    <property type="match status" value="1"/>
</dbReference>
<keyword evidence="6 7" id="KW-0539">Nucleus</keyword>
<evidence type="ECO:0000313" key="9">
    <source>
        <dbReference type="EMBL" id="KAJ1985011.1"/>
    </source>
</evidence>
<comment type="subunit">
    <text evidence="7">Component of the small nucleolar ribonucleoprotein particles containing H/ACA-type snoRNAs (H/ACA snoRNPs).</text>
</comment>
<dbReference type="OrthoDB" id="21550at2759"/>
<dbReference type="Proteomes" id="UP001151582">
    <property type="component" value="Unassembled WGS sequence"/>
</dbReference>
<feature type="compositionally biased region" description="Polar residues" evidence="8">
    <location>
        <begin position="1"/>
        <end position="24"/>
    </location>
</feature>
<keyword evidence="7" id="KW-0687">Ribonucleoprotein</keyword>